<comment type="similarity">
    <text evidence="1">Belongs to the sulfatase family.</text>
</comment>
<dbReference type="OrthoDB" id="42852at2759"/>
<dbReference type="Pfam" id="PF00884">
    <property type="entry name" value="Sulfatase"/>
    <property type="match status" value="1"/>
</dbReference>
<feature type="region of interest" description="Disordered" evidence="2">
    <location>
        <begin position="102"/>
        <end position="135"/>
    </location>
</feature>
<comment type="caution">
    <text evidence="4">The sequence shown here is derived from an EMBL/GenBank/DDBJ whole genome shotgun (WGS) entry which is preliminary data.</text>
</comment>
<dbReference type="Gene3D" id="3.40.720.10">
    <property type="entry name" value="Alkaline Phosphatase, subunit A"/>
    <property type="match status" value="1"/>
</dbReference>
<feature type="compositionally biased region" description="Low complexity" evidence="2">
    <location>
        <begin position="112"/>
        <end position="130"/>
    </location>
</feature>
<dbReference type="Proteomes" id="UP001153069">
    <property type="component" value="Unassembled WGS sequence"/>
</dbReference>
<proteinExistence type="inferred from homology"/>
<evidence type="ECO:0000256" key="2">
    <source>
        <dbReference type="SAM" id="MobiDB-lite"/>
    </source>
</evidence>
<dbReference type="InterPro" id="IPR017850">
    <property type="entry name" value="Alkaline_phosphatase_core_sf"/>
</dbReference>
<dbReference type="AlphaFoldDB" id="A0A9N8HS69"/>
<dbReference type="PANTHER" id="PTHR43108">
    <property type="entry name" value="N-ACETYLGLUCOSAMINE-6-SULFATASE FAMILY MEMBER"/>
    <property type="match status" value="1"/>
</dbReference>
<dbReference type="InterPro" id="IPR000917">
    <property type="entry name" value="Sulfatase_N"/>
</dbReference>
<accession>A0A9N8HS69</accession>
<organism evidence="4 5">
    <name type="scientific">Seminavis robusta</name>
    <dbReference type="NCBI Taxonomy" id="568900"/>
    <lineage>
        <taxon>Eukaryota</taxon>
        <taxon>Sar</taxon>
        <taxon>Stramenopiles</taxon>
        <taxon>Ochrophyta</taxon>
        <taxon>Bacillariophyta</taxon>
        <taxon>Bacillariophyceae</taxon>
        <taxon>Bacillariophycidae</taxon>
        <taxon>Naviculales</taxon>
        <taxon>Naviculaceae</taxon>
        <taxon>Seminavis</taxon>
    </lineage>
</organism>
<feature type="domain" description="Sulfatase N-terminal" evidence="3">
    <location>
        <begin position="138"/>
        <end position="472"/>
    </location>
</feature>
<keyword evidence="5" id="KW-1185">Reference proteome</keyword>
<evidence type="ECO:0000259" key="3">
    <source>
        <dbReference type="Pfam" id="PF00884"/>
    </source>
</evidence>
<reference evidence="4" key="1">
    <citation type="submission" date="2020-06" db="EMBL/GenBank/DDBJ databases">
        <authorList>
            <consortium name="Plant Systems Biology data submission"/>
        </authorList>
    </citation>
    <scope>NUCLEOTIDE SEQUENCE</scope>
    <source>
        <strain evidence="4">D6</strain>
    </source>
</reference>
<gene>
    <name evidence="4" type="ORF">SEMRO_1485_G276550.1</name>
</gene>
<dbReference type="PANTHER" id="PTHR43108:SF6">
    <property type="entry name" value="N-SULPHOGLUCOSAMINE SULPHOHYDROLASE"/>
    <property type="match status" value="1"/>
</dbReference>
<evidence type="ECO:0000313" key="5">
    <source>
        <dbReference type="Proteomes" id="UP001153069"/>
    </source>
</evidence>
<name>A0A9N8HS69_9STRA</name>
<sequence length="588" mass="67759">MTSYYSTNNPYILRIVACLAIVGVLNQLRGSIQALESSHNSASEDQLIGAVSRDHGDGLQRLKRLVLPVTTDGMEKAATRTSFDETNADIRVVVDRKETTGETALRAPMLSQPKQNHQQNHEQQQQQSTHQQKKKPLNILILYPDDWRHDDIGGVAPVVKTPFLNQLARDGIRFTHNMVTTSICWVSRATLFTGQYLSRHKSYRLKTPEFYKTWHNTSWPALLQQSNYYTAHIGKWQYYDFDKQRQAELFNYTSIFEGKHQYPSKGGAFISAAEKMSMEVKTFLQQKRPTDQPFALTAAFFPPKAIGNSKAPGGQWFPLNKTVMKYYGPNVTIPHPYDETDSYKRLPWFFHRVERGGRSRWEERFQGEEKYQAAMKNYYSLITEVDEACKDIVDELERQGIANETLIIFTTDNGLFHAEHGLAGKWYPYQESIRVPLIIRDPRMPLQKHNTLDGSLTLNIDLHPTILGAAGITPPSSTQGMDMATLYMPQTNNDESVPVASEATDGDKSWRDEFFYEFPLDQTKNMPMSSAVVRKDLKFIYWPQFKYEQLFNLTEDPLELNDVWNQPQYASVLKQLQMRHEKWKEAVK</sequence>
<dbReference type="SUPFAM" id="SSF53649">
    <property type="entry name" value="Alkaline phosphatase-like"/>
    <property type="match status" value="1"/>
</dbReference>
<evidence type="ECO:0000256" key="1">
    <source>
        <dbReference type="ARBA" id="ARBA00008779"/>
    </source>
</evidence>
<evidence type="ECO:0000313" key="4">
    <source>
        <dbReference type="EMBL" id="CAB9524021.1"/>
    </source>
</evidence>
<dbReference type="EMBL" id="CAICTM010001483">
    <property type="protein sequence ID" value="CAB9524021.1"/>
    <property type="molecule type" value="Genomic_DNA"/>
</dbReference>
<protein>
    <submittedName>
        <fullName evidence="4">Extracellular sulfatase Sulf</fullName>
    </submittedName>
</protein>